<protein>
    <submittedName>
        <fullName evidence="2">Uncharacterized protein</fullName>
    </submittedName>
</protein>
<evidence type="ECO:0000313" key="3">
    <source>
        <dbReference type="Proteomes" id="UP000566819"/>
    </source>
</evidence>
<dbReference type="OrthoDB" id="2562743at2759"/>
<name>A0A8H4VQ18_9HELO</name>
<dbReference type="PANTHER" id="PTHR21974:SF2">
    <property type="entry name" value="RE15880P"/>
    <property type="match status" value="1"/>
</dbReference>
<reference evidence="2 3" key="1">
    <citation type="submission" date="2020-03" db="EMBL/GenBank/DDBJ databases">
        <title>Draft Genome Sequence of Cudoniella acicularis.</title>
        <authorList>
            <person name="Buettner E."/>
            <person name="Kellner H."/>
        </authorList>
    </citation>
    <scope>NUCLEOTIDE SEQUENCE [LARGE SCALE GENOMIC DNA]</scope>
    <source>
        <strain evidence="2 3">DSM 108380</strain>
    </source>
</reference>
<gene>
    <name evidence="2" type="ORF">G7Y89_g14974</name>
</gene>
<keyword evidence="3" id="KW-1185">Reference proteome</keyword>
<dbReference type="EMBL" id="JAAMPI010002138">
    <property type="protein sequence ID" value="KAF4618133.1"/>
    <property type="molecule type" value="Genomic_DNA"/>
</dbReference>
<evidence type="ECO:0000256" key="1">
    <source>
        <dbReference type="SAM" id="Coils"/>
    </source>
</evidence>
<sequence length="342" mass="38822">MTSIRAQLIFALTTNTRLLNTLSEASHAVPSLSQSNTYISSLSNEIALSQKKLRKATQTVAFEYADHKKYRDSHVRRIAYKLSGKKEKFEDEASKEEKEWLAAVQEELHVKRALEELERKMGEAKRENEELKSVVEVHYTAQKELDELYKSIFDGPTPEVLGEDVKEAEVREAEKEFGDKQWKFSTEKKARSILVDADKFLTQARRDIDEALDLATMDCWGVGGTFTDMQKSSVLSRAQGHVAQVGTLMGQARRLDPDIGDIGQMDVPEMRWMTDVVFDNLFSDLNAKERIREAKGRLERAKERLITELRRAEGRIEGVRGEVESAGKLLDGKRGELQGSLL</sequence>
<dbReference type="Proteomes" id="UP000566819">
    <property type="component" value="Unassembled WGS sequence"/>
</dbReference>
<organism evidence="2 3">
    <name type="scientific">Cudoniella acicularis</name>
    <dbReference type="NCBI Taxonomy" id="354080"/>
    <lineage>
        <taxon>Eukaryota</taxon>
        <taxon>Fungi</taxon>
        <taxon>Dikarya</taxon>
        <taxon>Ascomycota</taxon>
        <taxon>Pezizomycotina</taxon>
        <taxon>Leotiomycetes</taxon>
        <taxon>Helotiales</taxon>
        <taxon>Tricladiaceae</taxon>
        <taxon>Cudoniella</taxon>
    </lineage>
</organism>
<dbReference type="AlphaFoldDB" id="A0A8H4VQ18"/>
<accession>A0A8H4VQ18</accession>
<evidence type="ECO:0000313" key="2">
    <source>
        <dbReference type="EMBL" id="KAF4618133.1"/>
    </source>
</evidence>
<dbReference type="PANTHER" id="PTHR21974">
    <property type="entry name" value="RE15880P"/>
    <property type="match status" value="1"/>
</dbReference>
<feature type="coiled-coil region" evidence="1">
    <location>
        <begin position="284"/>
        <end position="322"/>
    </location>
</feature>
<keyword evidence="1" id="KW-0175">Coiled coil</keyword>
<comment type="caution">
    <text evidence="2">The sequence shown here is derived from an EMBL/GenBank/DDBJ whole genome shotgun (WGS) entry which is preliminary data.</text>
</comment>
<feature type="coiled-coil region" evidence="1">
    <location>
        <begin position="107"/>
        <end position="134"/>
    </location>
</feature>
<proteinExistence type="predicted"/>